<reference evidence="14" key="1">
    <citation type="submission" date="2020-10" db="EMBL/GenBank/DDBJ databases">
        <authorList>
            <person name="Gilroy R."/>
        </authorList>
    </citation>
    <scope>NUCLEOTIDE SEQUENCE</scope>
    <source>
        <strain evidence="14">ChiHile30-977</strain>
    </source>
</reference>
<proteinExistence type="inferred from homology"/>
<gene>
    <name evidence="14" type="ORF">IAA66_06860</name>
</gene>
<dbReference type="GO" id="GO:0006811">
    <property type="term" value="P:monoatomic ion transport"/>
    <property type="evidence" value="ECO:0007669"/>
    <property type="project" value="UniProtKB-KW"/>
</dbReference>
<organism evidence="14 15">
    <name type="scientific">Candidatus Avichristensenella intestinipullorum</name>
    <dbReference type="NCBI Taxonomy" id="2840693"/>
    <lineage>
        <taxon>Bacteria</taxon>
        <taxon>Bacillati</taxon>
        <taxon>Bacillota</taxon>
        <taxon>Clostridia</taxon>
        <taxon>Candidatus Avichristensenella</taxon>
    </lineage>
</organism>
<dbReference type="NCBIfam" id="TIGR00797">
    <property type="entry name" value="matE"/>
    <property type="match status" value="1"/>
</dbReference>
<dbReference type="GO" id="GO:0005886">
    <property type="term" value="C:plasma membrane"/>
    <property type="evidence" value="ECO:0007669"/>
    <property type="project" value="UniProtKB-SubCell"/>
</dbReference>
<feature type="transmembrane region" description="Helical" evidence="13">
    <location>
        <begin position="284"/>
        <end position="308"/>
    </location>
</feature>
<feature type="transmembrane region" description="Helical" evidence="13">
    <location>
        <begin position="399"/>
        <end position="420"/>
    </location>
</feature>
<reference evidence="14" key="2">
    <citation type="journal article" date="2021" name="PeerJ">
        <title>Extensive microbial diversity within the chicken gut microbiome revealed by metagenomics and culture.</title>
        <authorList>
            <person name="Gilroy R."/>
            <person name="Ravi A."/>
            <person name="Getino M."/>
            <person name="Pursley I."/>
            <person name="Horton D.L."/>
            <person name="Alikhan N.F."/>
            <person name="Baker D."/>
            <person name="Gharbi K."/>
            <person name="Hall N."/>
            <person name="Watson M."/>
            <person name="Adriaenssens E.M."/>
            <person name="Foster-Nyarko E."/>
            <person name="Jarju S."/>
            <person name="Secka A."/>
            <person name="Antonio M."/>
            <person name="Oren A."/>
            <person name="Chaudhuri R.R."/>
            <person name="La Ragione R."/>
            <person name="Hildebrand F."/>
            <person name="Pallen M.J."/>
        </authorList>
    </citation>
    <scope>NUCLEOTIDE SEQUENCE</scope>
    <source>
        <strain evidence="14">ChiHile30-977</strain>
    </source>
</reference>
<evidence type="ECO:0000313" key="15">
    <source>
        <dbReference type="Proteomes" id="UP000886819"/>
    </source>
</evidence>
<evidence type="ECO:0000256" key="8">
    <source>
        <dbReference type="ARBA" id="ARBA00022692"/>
    </source>
</evidence>
<comment type="function">
    <text evidence="1">Multidrug efflux pump.</text>
</comment>
<dbReference type="GO" id="GO:0015297">
    <property type="term" value="F:antiporter activity"/>
    <property type="evidence" value="ECO:0007669"/>
    <property type="project" value="UniProtKB-KW"/>
</dbReference>
<evidence type="ECO:0000256" key="6">
    <source>
        <dbReference type="ARBA" id="ARBA00022449"/>
    </source>
</evidence>
<dbReference type="InterPro" id="IPR002528">
    <property type="entry name" value="MATE_fam"/>
</dbReference>
<keyword evidence="7" id="KW-1003">Cell membrane</keyword>
<name>A0A9D0YWL3_9FIRM</name>
<keyword evidence="11 13" id="KW-0472">Membrane</keyword>
<dbReference type="Pfam" id="PF01554">
    <property type="entry name" value="MatE"/>
    <property type="match status" value="2"/>
</dbReference>
<dbReference type="Proteomes" id="UP000886819">
    <property type="component" value="Unassembled WGS sequence"/>
</dbReference>
<dbReference type="PIRSF" id="PIRSF006603">
    <property type="entry name" value="DinF"/>
    <property type="match status" value="1"/>
</dbReference>
<dbReference type="GO" id="GO:0042910">
    <property type="term" value="F:xenobiotic transmembrane transporter activity"/>
    <property type="evidence" value="ECO:0007669"/>
    <property type="project" value="InterPro"/>
</dbReference>
<dbReference type="InterPro" id="IPR050222">
    <property type="entry name" value="MATE_MdtK"/>
</dbReference>
<dbReference type="PANTHER" id="PTHR43298">
    <property type="entry name" value="MULTIDRUG RESISTANCE PROTEIN NORM-RELATED"/>
    <property type="match status" value="1"/>
</dbReference>
<comment type="caution">
    <text evidence="14">The sequence shown here is derived from an EMBL/GenBank/DDBJ whole genome shotgun (WGS) entry which is preliminary data.</text>
</comment>
<evidence type="ECO:0000313" key="14">
    <source>
        <dbReference type="EMBL" id="HIQ63293.1"/>
    </source>
</evidence>
<comment type="similarity">
    <text evidence="3">Belongs to the multi antimicrobial extrusion (MATE) (TC 2.A.66.1) family.</text>
</comment>
<keyword evidence="9 13" id="KW-1133">Transmembrane helix</keyword>
<evidence type="ECO:0000256" key="11">
    <source>
        <dbReference type="ARBA" id="ARBA00023136"/>
    </source>
</evidence>
<evidence type="ECO:0000256" key="7">
    <source>
        <dbReference type="ARBA" id="ARBA00022475"/>
    </source>
</evidence>
<evidence type="ECO:0000256" key="5">
    <source>
        <dbReference type="ARBA" id="ARBA00022448"/>
    </source>
</evidence>
<feature type="transmembrane region" description="Helical" evidence="13">
    <location>
        <begin position="242"/>
        <end position="264"/>
    </location>
</feature>
<evidence type="ECO:0000256" key="9">
    <source>
        <dbReference type="ARBA" id="ARBA00022989"/>
    </source>
</evidence>
<feature type="transmembrane region" description="Helical" evidence="13">
    <location>
        <begin position="61"/>
        <end position="86"/>
    </location>
</feature>
<evidence type="ECO:0000256" key="13">
    <source>
        <dbReference type="SAM" id="Phobius"/>
    </source>
</evidence>
<keyword evidence="6" id="KW-0050">Antiport</keyword>
<feature type="transmembrane region" description="Helical" evidence="13">
    <location>
        <begin position="199"/>
        <end position="221"/>
    </location>
</feature>
<evidence type="ECO:0000256" key="4">
    <source>
        <dbReference type="ARBA" id="ARBA00020268"/>
    </source>
</evidence>
<accession>A0A9D0YWL3</accession>
<keyword evidence="5" id="KW-0813">Transport</keyword>
<feature type="transmembrane region" description="Helical" evidence="13">
    <location>
        <begin position="171"/>
        <end position="193"/>
    </location>
</feature>
<keyword evidence="10" id="KW-0406">Ion transport</keyword>
<evidence type="ECO:0000256" key="3">
    <source>
        <dbReference type="ARBA" id="ARBA00010199"/>
    </source>
</evidence>
<feature type="transmembrane region" description="Helical" evidence="13">
    <location>
        <begin position="21"/>
        <end position="41"/>
    </location>
</feature>
<keyword evidence="8 13" id="KW-0812">Transmembrane</keyword>
<comment type="subcellular location">
    <subcellularLocation>
        <location evidence="2">Cell membrane</location>
        <topology evidence="2">Multi-pass membrane protein</topology>
    </subcellularLocation>
</comment>
<feature type="transmembrane region" description="Helical" evidence="13">
    <location>
        <begin position="329"/>
        <end position="353"/>
    </location>
</feature>
<dbReference type="InterPro" id="IPR048279">
    <property type="entry name" value="MdtK-like"/>
</dbReference>
<dbReference type="CDD" id="cd13134">
    <property type="entry name" value="MATE_like_8"/>
    <property type="match status" value="1"/>
</dbReference>
<dbReference type="AlphaFoldDB" id="A0A9D0YWL3"/>
<feature type="transmembrane region" description="Helical" evidence="13">
    <location>
        <begin position="98"/>
        <end position="119"/>
    </location>
</feature>
<evidence type="ECO:0000256" key="1">
    <source>
        <dbReference type="ARBA" id="ARBA00003408"/>
    </source>
</evidence>
<sequence>MMRVLSRLPDRLGGADFWRPAVRLAVPVALQNLLTSSFGMVDTLMLGKLGDVAVASVGMAAQWAWLLHIFFYGMSSGAAVFLAQYWGARDMDGIRRSYGVLSVGCLSISAVMFLLAFFAPETVIRLYSTDPVVIEAGASYLRIACFSYAALALTQIFCTVLRSTEVVNLPLYASICGVALNAVLNYGLIFGAWGLPEMGVRGAAVATVVSSWSSPLVILGFSWFRRNVLICPLRSLLRFNGAFVRTFIRVSIPALLNEGLWALGTTGYNMVFGRMGTSQYAALTIFRTIEGMFFAFYVGICHASGVLVGRELGAGRTDSSILYAKRFTAVMPIVSVLVGVIMILTRGAFLGLFDVSQEVSEYAKAIMLIYACEVPIRNISYITVCGVFRPGGDTRVGVLYDIISVWCIALPVTALCGLVLRWDFLVVYLLMLVCEDWVKAVLCLRRLLSLKWIKPVVDGPKV</sequence>
<evidence type="ECO:0000256" key="2">
    <source>
        <dbReference type="ARBA" id="ARBA00004651"/>
    </source>
</evidence>
<feature type="transmembrane region" description="Helical" evidence="13">
    <location>
        <begin position="139"/>
        <end position="159"/>
    </location>
</feature>
<evidence type="ECO:0000256" key="12">
    <source>
        <dbReference type="ARBA" id="ARBA00031636"/>
    </source>
</evidence>
<evidence type="ECO:0000256" key="10">
    <source>
        <dbReference type="ARBA" id="ARBA00023065"/>
    </source>
</evidence>
<dbReference type="PANTHER" id="PTHR43298:SF2">
    <property type="entry name" value="FMN_FAD EXPORTER YEEO-RELATED"/>
    <property type="match status" value="1"/>
</dbReference>
<dbReference type="EMBL" id="DVFI01000099">
    <property type="protein sequence ID" value="HIQ63293.1"/>
    <property type="molecule type" value="Genomic_DNA"/>
</dbReference>
<protein>
    <recommendedName>
        <fullName evidence="4">Probable multidrug resistance protein NorM</fullName>
    </recommendedName>
    <alternativeName>
        <fullName evidence="12">Multidrug-efflux transporter</fullName>
    </alternativeName>
</protein>